<evidence type="ECO:0000256" key="1">
    <source>
        <dbReference type="SAM" id="MobiDB-lite"/>
    </source>
</evidence>
<comment type="caution">
    <text evidence="2">The sequence shown here is derived from an EMBL/GenBank/DDBJ whole genome shotgun (WGS) entry which is preliminary data.</text>
</comment>
<keyword evidence="3" id="KW-1185">Reference proteome</keyword>
<gene>
    <name evidence="2" type="ORF">LTR09_009595</name>
</gene>
<accession>A0AAJ0DFK8</accession>
<feature type="region of interest" description="Disordered" evidence="1">
    <location>
        <begin position="138"/>
        <end position="190"/>
    </location>
</feature>
<dbReference type="Proteomes" id="UP001271007">
    <property type="component" value="Unassembled WGS sequence"/>
</dbReference>
<dbReference type="EMBL" id="JAWDJX010000042">
    <property type="protein sequence ID" value="KAK3049176.1"/>
    <property type="molecule type" value="Genomic_DNA"/>
</dbReference>
<evidence type="ECO:0000313" key="2">
    <source>
        <dbReference type="EMBL" id="KAK3049176.1"/>
    </source>
</evidence>
<dbReference type="AlphaFoldDB" id="A0AAJ0DFK8"/>
<feature type="compositionally biased region" description="Acidic residues" evidence="1">
    <location>
        <begin position="171"/>
        <end position="183"/>
    </location>
</feature>
<organism evidence="2 3">
    <name type="scientific">Extremus antarcticus</name>
    <dbReference type="NCBI Taxonomy" id="702011"/>
    <lineage>
        <taxon>Eukaryota</taxon>
        <taxon>Fungi</taxon>
        <taxon>Dikarya</taxon>
        <taxon>Ascomycota</taxon>
        <taxon>Pezizomycotina</taxon>
        <taxon>Dothideomycetes</taxon>
        <taxon>Dothideomycetidae</taxon>
        <taxon>Mycosphaerellales</taxon>
        <taxon>Extremaceae</taxon>
        <taxon>Extremus</taxon>
    </lineage>
</organism>
<feature type="compositionally biased region" description="Acidic residues" evidence="1">
    <location>
        <begin position="141"/>
        <end position="152"/>
    </location>
</feature>
<protein>
    <submittedName>
        <fullName evidence="2">Uncharacterized protein</fullName>
    </submittedName>
</protein>
<name>A0AAJ0DFK8_9PEZI</name>
<sequence>MCTNTWHNYACSCEYFAGVQPCLAAGMRCPGGRECKTKKDVAVEYGGACRRCGGEWSGKRRMKRDAVLASGVVGDGGPVAAGGPVASLGPGARLDLEATPGSEVTPGAAVATAGPANASGAVQAAVAAPVAPVSTIAVNGGDEDEVSDDDSDGGVVLTPSSGHSRSPSTVEVEDESMEEDEGLGGDFVLL</sequence>
<reference evidence="2" key="1">
    <citation type="submission" date="2023-04" db="EMBL/GenBank/DDBJ databases">
        <title>Black Yeasts Isolated from many extreme environments.</title>
        <authorList>
            <person name="Coleine C."/>
            <person name="Stajich J.E."/>
            <person name="Selbmann L."/>
        </authorList>
    </citation>
    <scope>NUCLEOTIDE SEQUENCE</scope>
    <source>
        <strain evidence="2">CCFEE 5312</strain>
    </source>
</reference>
<feature type="compositionally biased region" description="Polar residues" evidence="1">
    <location>
        <begin position="158"/>
        <end position="169"/>
    </location>
</feature>
<proteinExistence type="predicted"/>
<evidence type="ECO:0000313" key="3">
    <source>
        <dbReference type="Proteomes" id="UP001271007"/>
    </source>
</evidence>